<keyword evidence="3" id="KW-0804">Transcription</keyword>
<reference evidence="5 6" key="1">
    <citation type="submission" date="2015-09" db="EMBL/GenBank/DDBJ databases">
        <authorList>
            <person name="Jackson K.R."/>
            <person name="Lunt B.L."/>
            <person name="Fisher J.N.B."/>
            <person name="Gardner A.V."/>
            <person name="Bailey M.E."/>
            <person name="Deus L.M."/>
            <person name="Earl A.S."/>
            <person name="Gibby P.D."/>
            <person name="Hartmann K.A."/>
            <person name="Liu J.E."/>
            <person name="Manci A.M."/>
            <person name="Nielsen D.A."/>
            <person name="Solomon M.B."/>
            <person name="Breakwell D.P."/>
            <person name="Burnett S.H."/>
            <person name="Grose J.H."/>
        </authorList>
    </citation>
    <scope>NUCLEOTIDE SEQUENCE [LARGE SCALE GENOMIC DNA]</scope>
    <source>
        <strain evidence="5 6">2789STDY5608636</strain>
    </source>
</reference>
<dbReference type="PANTHER" id="PTHR47893">
    <property type="entry name" value="REGULATORY PROTEIN PCHR"/>
    <property type="match status" value="1"/>
</dbReference>
<gene>
    <name evidence="5" type="primary">ypdC</name>
    <name evidence="5" type="ORF">ERS370011_03540</name>
</gene>
<dbReference type="InterPro" id="IPR009057">
    <property type="entry name" value="Homeodomain-like_sf"/>
</dbReference>
<evidence type="ECO:0000256" key="1">
    <source>
        <dbReference type="ARBA" id="ARBA00023015"/>
    </source>
</evidence>
<dbReference type="GO" id="GO:0003700">
    <property type="term" value="F:DNA-binding transcription factor activity"/>
    <property type="evidence" value="ECO:0007669"/>
    <property type="project" value="InterPro"/>
</dbReference>
<dbReference type="Pfam" id="PF12833">
    <property type="entry name" value="HTH_18"/>
    <property type="match status" value="1"/>
</dbReference>
<organism evidence="5 6">
    <name type="scientific">Bordetella pseudohinzii</name>
    <dbReference type="NCBI Taxonomy" id="1331258"/>
    <lineage>
        <taxon>Bacteria</taxon>
        <taxon>Pseudomonadati</taxon>
        <taxon>Pseudomonadota</taxon>
        <taxon>Betaproteobacteria</taxon>
        <taxon>Burkholderiales</taxon>
        <taxon>Alcaligenaceae</taxon>
        <taxon>Bordetella</taxon>
    </lineage>
</organism>
<evidence type="ECO:0000313" key="5">
    <source>
        <dbReference type="EMBL" id="CUJ05621.1"/>
    </source>
</evidence>
<dbReference type="AlphaFoldDB" id="A0A0M9IHC7"/>
<protein>
    <submittedName>
        <fullName evidence="5">Uncharacterized HTH-type transcriptional regulator ypdC</fullName>
    </submittedName>
</protein>
<evidence type="ECO:0000313" key="6">
    <source>
        <dbReference type="Proteomes" id="UP000053096"/>
    </source>
</evidence>
<dbReference type="Gene3D" id="1.10.10.60">
    <property type="entry name" value="Homeodomain-like"/>
    <property type="match status" value="2"/>
</dbReference>
<sequence length="315" mass="34326">MPPQSFVPAPKAGTAAANRYLGAGRASPARFEGMCETHELGAGLVLRRMDWRDVQGIALRSQEGPGLHIVMALSGGADLSVEGVVLARRASLAGHGLAWSTPASFELLRQSRRGDIERAVMLSVSPPWLAARLRPDGALRQLAPLQPRRWPLSRNGLARLQQLLHPPRQDPDLLPLYLEARALELLREAASVLGQPSATANPLSRRKFLRMAQVRELLESGAADEWSLAQIAARYHLSVNTLQRHFRAAWNSAVDEYRRDARLRRARAALERDGVSVARAAEIAGYGSPANFSTAFRRAYGIAPRQAGARPAGPS</sequence>
<dbReference type="Proteomes" id="UP000053096">
    <property type="component" value="Unassembled WGS sequence"/>
</dbReference>
<dbReference type="PANTHER" id="PTHR47893:SF1">
    <property type="entry name" value="REGULATORY PROTEIN PCHR"/>
    <property type="match status" value="1"/>
</dbReference>
<dbReference type="PROSITE" id="PS01124">
    <property type="entry name" value="HTH_ARAC_FAMILY_2"/>
    <property type="match status" value="1"/>
</dbReference>
<evidence type="ECO:0000256" key="2">
    <source>
        <dbReference type="ARBA" id="ARBA00023125"/>
    </source>
</evidence>
<dbReference type="SUPFAM" id="SSF46689">
    <property type="entry name" value="Homeodomain-like"/>
    <property type="match status" value="2"/>
</dbReference>
<dbReference type="SMART" id="SM00342">
    <property type="entry name" value="HTH_ARAC"/>
    <property type="match status" value="1"/>
</dbReference>
<keyword evidence="2" id="KW-0238">DNA-binding</keyword>
<dbReference type="EMBL" id="CYTV01000011">
    <property type="protein sequence ID" value="CUJ05621.1"/>
    <property type="molecule type" value="Genomic_DNA"/>
</dbReference>
<dbReference type="InterPro" id="IPR053142">
    <property type="entry name" value="PchR_regulatory_protein"/>
</dbReference>
<feature type="domain" description="HTH araC/xylS-type" evidence="4">
    <location>
        <begin position="212"/>
        <end position="310"/>
    </location>
</feature>
<dbReference type="InterPro" id="IPR018062">
    <property type="entry name" value="HTH_AraC-typ_CS"/>
</dbReference>
<evidence type="ECO:0000256" key="3">
    <source>
        <dbReference type="ARBA" id="ARBA00023163"/>
    </source>
</evidence>
<dbReference type="PROSITE" id="PS00041">
    <property type="entry name" value="HTH_ARAC_FAMILY_1"/>
    <property type="match status" value="1"/>
</dbReference>
<keyword evidence="1" id="KW-0805">Transcription regulation</keyword>
<evidence type="ECO:0000259" key="4">
    <source>
        <dbReference type="PROSITE" id="PS01124"/>
    </source>
</evidence>
<dbReference type="InterPro" id="IPR018060">
    <property type="entry name" value="HTH_AraC"/>
</dbReference>
<dbReference type="GO" id="GO:0043565">
    <property type="term" value="F:sequence-specific DNA binding"/>
    <property type="evidence" value="ECO:0007669"/>
    <property type="project" value="InterPro"/>
</dbReference>
<proteinExistence type="predicted"/>
<accession>A0A0M9IHC7</accession>
<name>A0A0M9IHC7_9BORD</name>